<dbReference type="PANTHER" id="PTHR21027:SF1">
    <property type="entry name" value="TRNA-SPLICING ENDONUCLEASE SUBUNIT SEN54"/>
    <property type="match status" value="1"/>
</dbReference>
<feature type="compositionally biased region" description="Basic and acidic residues" evidence="3">
    <location>
        <begin position="200"/>
        <end position="210"/>
    </location>
</feature>
<dbReference type="PANTHER" id="PTHR21027">
    <property type="entry name" value="TRNA-SPLICING ENDONUCLEASE SUBUNIT SEN54"/>
    <property type="match status" value="1"/>
</dbReference>
<evidence type="ECO:0000313" key="6">
    <source>
        <dbReference type="Proteomes" id="UP000323386"/>
    </source>
</evidence>
<organism evidence="5 6">
    <name type="scientific">Pseudozyma flocculosa</name>
    <dbReference type="NCBI Taxonomy" id="84751"/>
    <lineage>
        <taxon>Eukaryota</taxon>
        <taxon>Fungi</taxon>
        <taxon>Dikarya</taxon>
        <taxon>Basidiomycota</taxon>
        <taxon>Ustilaginomycotina</taxon>
        <taxon>Ustilaginomycetes</taxon>
        <taxon>Ustilaginales</taxon>
        <taxon>Ustilaginaceae</taxon>
        <taxon>Pseudozyma</taxon>
    </lineage>
</organism>
<dbReference type="Pfam" id="PF12928">
    <property type="entry name" value="tRNA_int_end_N2"/>
    <property type="match status" value="1"/>
</dbReference>
<dbReference type="GO" id="GO:0000214">
    <property type="term" value="C:tRNA-intron endonuclease complex"/>
    <property type="evidence" value="ECO:0007669"/>
    <property type="project" value="TreeGrafter"/>
</dbReference>
<feature type="region of interest" description="Disordered" evidence="3">
    <location>
        <begin position="484"/>
        <end position="506"/>
    </location>
</feature>
<keyword evidence="6" id="KW-1185">Reference proteome</keyword>
<feature type="compositionally biased region" description="Basic and acidic residues" evidence="3">
    <location>
        <begin position="580"/>
        <end position="592"/>
    </location>
</feature>
<feature type="region of interest" description="Disordered" evidence="3">
    <location>
        <begin position="702"/>
        <end position="736"/>
    </location>
</feature>
<sequence>MAATQQQQPSTPQRGRRAATPSTPATPATPASPASPFVSVAEDDLEQPTANATASASANAGPSTPSRGPSAAPAGGDDSEGEDEMPDYLRLAALTSKAAGSKAKSGTAAAAAPVAIPKRGEKDFEPTGFGGQSKLLERSREAMINAISGERRSMNKGLTTASWDPLLCRAVVHELQGKMFETTGQMARRQVLVDDDCDDGDRRQGQRDIARPAGDQAPTQGKAPRYKTVSRNELLPEEALFLLERGSLVLFARPPPPTFDGEGADAAATAADDAREAWRREQVEPMSLQQAFATLVGGRGGLTRERYQIYIYLKRLGYVVQRAADVDRIRSEKPPPSSADRRRKKAAAFPAAAAATDSNTSDSTRIEEKGILADPKRPLKLVNDLDLLLYVPRRIWQLLGDAAHWVAQWMRSVSARMAAIASRVVSGRRSSSSSSSAASSASAASSSSLLGLGTGGGGGRHRGLLGSPKWDSYNGVYETLQIVPSGHDRPFPTRPTPLPRRAGSAADDEVDLRPFYYAWRPATAYRKTHPPPPEFRIAIIDAKRQPVPSAWEFETMFGAVPLPGSLEELGLEASSGGGKNHNDGDGNDKDDKDDGEEEEERRRRIEYELELKRRTEEANKRAYGKSSAGRLKFLEDKKKQRSDFKVQRRLQRAGRLERWLGVETVDGISARLAPLARAGRAWSSLFRACPGVLPAPAYVAARPSSSSSSSSWAATEGGDRAGAGGKEFTPPSNPFPTLKAGRKTIVLAVVQDGITMLLRFGEAEFERYRLAGRDRPGEVK</sequence>
<name>A0A5C3FEM3_9BASI</name>
<dbReference type="OrthoDB" id="408683at2759"/>
<evidence type="ECO:0000256" key="3">
    <source>
        <dbReference type="SAM" id="MobiDB-lite"/>
    </source>
</evidence>
<comment type="similarity">
    <text evidence="1">Belongs to the SEN54 family.</text>
</comment>
<feature type="region of interest" description="Disordered" evidence="3">
    <location>
        <begin position="195"/>
        <end position="229"/>
    </location>
</feature>
<keyword evidence="2" id="KW-0819">tRNA processing</keyword>
<evidence type="ECO:0000313" key="5">
    <source>
        <dbReference type="EMBL" id="SPO41931.1"/>
    </source>
</evidence>
<reference evidence="5 6" key="1">
    <citation type="submission" date="2018-03" db="EMBL/GenBank/DDBJ databases">
        <authorList>
            <person name="Guldener U."/>
        </authorList>
    </citation>
    <scope>NUCLEOTIDE SEQUENCE [LARGE SCALE GENOMIC DNA]</scope>
    <source>
        <strain evidence="5 6">DAOM196992</strain>
    </source>
</reference>
<evidence type="ECO:0000259" key="4">
    <source>
        <dbReference type="Pfam" id="PF12928"/>
    </source>
</evidence>
<feature type="region of interest" description="Disordered" evidence="3">
    <location>
        <begin position="329"/>
        <end position="366"/>
    </location>
</feature>
<dbReference type="AlphaFoldDB" id="A0A5C3FEM3"/>
<feature type="compositionally biased region" description="Low complexity" evidence="3">
    <location>
        <begin position="1"/>
        <end position="36"/>
    </location>
</feature>
<dbReference type="Proteomes" id="UP000323386">
    <property type="component" value="Unassembled WGS sequence"/>
</dbReference>
<evidence type="ECO:0000256" key="2">
    <source>
        <dbReference type="ARBA" id="ARBA00022694"/>
    </source>
</evidence>
<dbReference type="EMBL" id="OOIP01000033">
    <property type="protein sequence ID" value="SPO41931.1"/>
    <property type="molecule type" value="Genomic_DNA"/>
</dbReference>
<proteinExistence type="inferred from homology"/>
<gene>
    <name evidence="5" type="ORF">PSFLO_07414</name>
</gene>
<protein>
    <recommendedName>
        <fullName evidence="4">tRNA-splicing endonuclease subunit Sen54 N-terminal domain-containing protein</fullName>
    </recommendedName>
</protein>
<feature type="domain" description="tRNA-splicing endonuclease subunit Sen54 N-terminal" evidence="4">
    <location>
        <begin position="145"/>
        <end position="251"/>
    </location>
</feature>
<feature type="region of interest" description="Disordered" evidence="3">
    <location>
        <begin position="568"/>
        <end position="602"/>
    </location>
</feature>
<feature type="compositionally biased region" description="Low complexity" evidence="3">
    <location>
        <begin position="48"/>
        <end position="66"/>
    </location>
</feature>
<dbReference type="InterPro" id="IPR024337">
    <property type="entry name" value="tRNA_splic_suSen54"/>
</dbReference>
<dbReference type="InterPro" id="IPR024336">
    <property type="entry name" value="tRNA_splic_suSen54_N"/>
</dbReference>
<dbReference type="GO" id="GO:0000379">
    <property type="term" value="P:tRNA-type intron splice site recognition and cleavage"/>
    <property type="evidence" value="ECO:0007669"/>
    <property type="project" value="TreeGrafter"/>
</dbReference>
<accession>A0A5C3FEM3</accession>
<feature type="compositionally biased region" description="Low complexity" evidence="3">
    <location>
        <begin position="347"/>
        <end position="363"/>
    </location>
</feature>
<feature type="region of interest" description="Disordered" evidence="3">
    <location>
        <begin position="1"/>
        <end position="84"/>
    </location>
</feature>
<evidence type="ECO:0000256" key="1">
    <source>
        <dbReference type="ARBA" id="ARBA00005736"/>
    </source>
</evidence>